<evidence type="ECO:0000313" key="4">
    <source>
        <dbReference type="EMBL" id="ULP35529.1"/>
    </source>
</evidence>
<protein>
    <submittedName>
        <fullName evidence="3">Heavy-metal-associated domain-containing protein</fullName>
    </submittedName>
</protein>
<reference evidence="3" key="2">
    <citation type="journal article" date="2022" name="BMC Genomics">
        <title>Comparative genome analysis of mycobacteria focusing on tRNA and non-coding RNA.</title>
        <authorList>
            <person name="Behra P.R.K."/>
            <person name="Pettersson B.M.F."/>
            <person name="Ramesh M."/>
            <person name="Das S."/>
            <person name="Dasgupta S."/>
            <person name="Kirsebom L.A."/>
        </authorList>
    </citation>
    <scope>NUCLEOTIDE SEQUENCE</scope>
    <source>
        <strain evidence="3">DSM 45406</strain>
    </source>
</reference>
<dbReference type="EMBL" id="JACKRN010000438">
    <property type="protein sequence ID" value="MCV7071080.1"/>
    <property type="molecule type" value="Genomic_DNA"/>
</dbReference>
<dbReference type="PROSITE" id="PS50846">
    <property type="entry name" value="HMA_2"/>
    <property type="match status" value="1"/>
</dbReference>
<dbReference type="RefSeq" id="WP_070356620.1">
    <property type="nucleotide sequence ID" value="NZ_CP092427.2"/>
</dbReference>
<accession>A0A9X3BQ99</accession>
<evidence type="ECO:0000259" key="2">
    <source>
        <dbReference type="PROSITE" id="PS50846"/>
    </source>
</evidence>
<dbReference type="Proteomes" id="UP001055159">
    <property type="component" value="Chromosome"/>
</dbReference>
<dbReference type="Proteomes" id="UP001140272">
    <property type="component" value="Unassembled WGS sequence"/>
</dbReference>
<evidence type="ECO:0000313" key="5">
    <source>
        <dbReference type="Proteomes" id="UP001055159"/>
    </source>
</evidence>
<dbReference type="EMBL" id="CP092427">
    <property type="protein sequence ID" value="ULP35529.1"/>
    <property type="molecule type" value="Genomic_DNA"/>
</dbReference>
<evidence type="ECO:0000256" key="1">
    <source>
        <dbReference type="ARBA" id="ARBA00022723"/>
    </source>
</evidence>
<dbReference type="AlphaFoldDB" id="A0A9X3BQ99"/>
<evidence type="ECO:0000313" key="3">
    <source>
        <dbReference type="EMBL" id="MCV7071080.1"/>
    </source>
</evidence>
<dbReference type="Pfam" id="PF00403">
    <property type="entry name" value="HMA"/>
    <property type="match status" value="1"/>
</dbReference>
<dbReference type="GO" id="GO:0046872">
    <property type="term" value="F:metal ion binding"/>
    <property type="evidence" value="ECO:0007669"/>
    <property type="project" value="UniProtKB-KW"/>
</dbReference>
<reference evidence="3" key="1">
    <citation type="submission" date="2020-07" db="EMBL/GenBank/DDBJ databases">
        <authorList>
            <person name="Pettersson B.M.F."/>
            <person name="Behra P.R.K."/>
            <person name="Ramesh M."/>
            <person name="Das S."/>
            <person name="Dasgupta S."/>
            <person name="Kirsebom L.A."/>
        </authorList>
    </citation>
    <scope>NUCLEOTIDE SEQUENCE</scope>
    <source>
        <strain evidence="3">DSM 45406</strain>
    </source>
</reference>
<dbReference type="SUPFAM" id="SSF55008">
    <property type="entry name" value="HMA, heavy metal-associated domain"/>
    <property type="match status" value="1"/>
</dbReference>
<gene>
    <name evidence="3" type="ORF">H7H73_12225</name>
    <name evidence="4" type="ORF">MJO55_20005</name>
</gene>
<dbReference type="FunFam" id="3.30.70.100:FF:000001">
    <property type="entry name" value="ATPase copper transporting beta"/>
    <property type="match status" value="1"/>
</dbReference>
<feature type="domain" description="HMA" evidence="2">
    <location>
        <begin position="6"/>
        <end position="71"/>
    </location>
</feature>
<dbReference type="InterPro" id="IPR017969">
    <property type="entry name" value="Heavy-metal-associated_CS"/>
</dbReference>
<organism evidence="3 6">
    <name type="scientific">Mycolicibacterium rufum</name>
    <dbReference type="NCBI Taxonomy" id="318424"/>
    <lineage>
        <taxon>Bacteria</taxon>
        <taxon>Bacillati</taxon>
        <taxon>Actinomycetota</taxon>
        <taxon>Actinomycetes</taxon>
        <taxon>Mycobacteriales</taxon>
        <taxon>Mycobacteriaceae</taxon>
        <taxon>Mycolicibacterium</taxon>
    </lineage>
</organism>
<reference evidence="4" key="3">
    <citation type="submission" date="2022-08" db="EMBL/GenBank/DDBJ databases">
        <title>Whole genome sequencing of non-tuberculosis mycobacteria type-strains.</title>
        <authorList>
            <person name="Igarashi Y."/>
            <person name="Osugi A."/>
            <person name="Mitarai S."/>
        </authorList>
    </citation>
    <scope>NUCLEOTIDE SEQUENCE</scope>
    <source>
        <strain evidence="4">JCM 16372</strain>
    </source>
</reference>
<dbReference type="CDD" id="cd00371">
    <property type="entry name" value="HMA"/>
    <property type="match status" value="1"/>
</dbReference>
<keyword evidence="1" id="KW-0479">Metal-binding</keyword>
<sequence>MSTTPTTTVISVSGMTCGGCANAVRAELSHLAGVTDVGIDLSAGTVTIASDTPVDAADIRAAIEEAGYELAS</sequence>
<dbReference type="Gene3D" id="3.30.70.100">
    <property type="match status" value="1"/>
</dbReference>
<evidence type="ECO:0000313" key="6">
    <source>
        <dbReference type="Proteomes" id="UP001140272"/>
    </source>
</evidence>
<dbReference type="PROSITE" id="PS01047">
    <property type="entry name" value="HMA_1"/>
    <property type="match status" value="1"/>
</dbReference>
<proteinExistence type="predicted"/>
<keyword evidence="5" id="KW-1185">Reference proteome</keyword>
<dbReference type="InterPro" id="IPR006121">
    <property type="entry name" value="HMA_dom"/>
</dbReference>
<name>A0A9X3BQ99_9MYCO</name>
<dbReference type="InterPro" id="IPR036163">
    <property type="entry name" value="HMA_dom_sf"/>
</dbReference>